<dbReference type="EMBL" id="MU118006">
    <property type="protein sequence ID" value="KAF9648862.1"/>
    <property type="molecule type" value="Genomic_DNA"/>
</dbReference>
<protein>
    <submittedName>
        <fullName evidence="1">Uncharacterized protein</fullName>
    </submittedName>
</protein>
<organism evidence="1 2">
    <name type="scientific">Thelephora ganbajun</name>
    <name type="common">Ganba fungus</name>
    <dbReference type="NCBI Taxonomy" id="370292"/>
    <lineage>
        <taxon>Eukaryota</taxon>
        <taxon>Fungi</taxon>
        <taxon>Dikarya</taxon>
        <taxon>Basidiomycota</taxon>
        <taxon>Agaricomycotina</taxon>
        <taxon>Agaricomycetes</taxon>
        <taxon>Thelephorales</taxon>
        <taxon>Thelephoraceae</taxon>
        <taxon>Thelephora</taxon>
    </lineage>
</organism>
<dbReference type="Proteomes" id="UP000886501">
    <property type="component" value="Unassembled WGS sequence"/>
</dbReference>
<reference evidence="1" key="2">
    <citation type="journal article" date="2020" name="Nat. Commun.">
        <title>Large-scale genome sequencing of mycorrhizal fungi provides insights into the early evolution of symbiotic traits.</title>
        <authorList>
            <person name="Miyauchi S."/>
            <person name="Kiss E."/>
            <person name="Kuo A."/>
            <person name="Drula E."/>
            <person name="Kohler A."/>
            <person name="Sanchez-Garcia M."/>
            <person name="Morin E."/>
            <person name="Andreopoulos B."/>
            <person name="Barry K.W."/>
            <person name="Bonito G."/>
            <person name="Buee M."/>
            <person name="Carver A."/>
            <person name="Chen C."/>
            <person name="Cichocki N."/>
            <person name="Clum A."/>
            <person name="Culley D."/>
            <person name="Crous P.W."/>
            <person name="Fauchery L."/>
            <person name="Girlanda M."/>
            <person name="Hayes R.D."/>
            <person name="Keri Z."/>
            <person name="LaButti K."/>
            <person name="Lipzen A."/>
            <person name="Lombard V."/>
            <person name="Magnuson J."/>
            <person name="Maillard F."/>
            <person name="Murat C."/>
            <person name="Nolan M."/>
            <person name="Ohm R.A."/>
            <person name="Pangilinan J."/>
            <person name="Pereira M.F."/>
            <person name="Perotto S."/>
            <person name="Peter M."/>
            <person name="Pfister S."/>
            <person name="Riley R."/>
            <person name="Sitrit Y."/>
            <person name="Stielow J.B."/>
            <person name="Szollosi G."/>
            <person name="Zifcakova L."/>
            <person name="Stursova M."/>
            <person name="Spatafora J.W."/>
            <person name="Tedersoo L."/>
            <person name="Vaario L.M."/>
            <person name="Yamada A."/>
            <person name="Yan M."/>
            <person name="Wang P."/>
            <person name="Xu J."/>
            <person name="Bruns T."/>
            <person name="Baldrian P."/>
            <person name="Vilgalys R."/>
            <person name="Dunand C."/>
            <person name="Henrissat B."/>
            <person name="Grigoriev I.V."/>
            <person name="Hibbett D."/>
            <person name="Nagy L.G."/>
            <person name="Martin F.M."/>
        </authorList>
    </citation>
    <scope>NUCLEOTIDE SEQUENCE</scope>
    <source>
        <strain evidence="1">P2</strain>
    </source>
</reference>
<reference evidence="1" key="1">
    <citation type="submission" date="2019-10" db="EMBL/GenBank/DDBJ databases">
        <authorList>
            <consortium name="DOE Joint Genome Institute"/>
            <person name="Kuo A."/>
            <person name="Miyauchi S."/>
            <person name="Kiss E."/>
            <person name="Drula E."/>
            <person name="Kohler A."/>
            <person name="Sanchez-Garcia M."/>
            <person name="Andreopoulos B."/>
            <person name="Barry K.W."/>
            <person name="Bonito G."/>
            <person name="Buee M."/>
            <person name="Carver A."/>
            <person name="Chen C."/>
            <person name="Cichocki N."/>
            <person name="Clum A."/>
            <person name="Culley D."/>
            <person name="Crous P.W."/>
            <person name="Fauchery L."/>
            <person name="Girlanda M."/>
            <person name="Hayes R."/>
            <person name="Keri Z."/>
            <person name="Labutti K."/>
            <person name="Lipzen A."/>
            <person name="Lombard V."/>
            <person name="Magnuson J."/>
            <person name="Maillard F."/>
            <person name="Morin E."/>
            <person name="Murat C."/>
            <person name="Nolan M."/>
            <person name="Ohm R."/>
            <person name="Pangilinan J."/>
            <person name="Pereira M."/>
            <person name="Perotto S."/>
            <person name="Peter M."/>
            <person name="Riley R."/>
            <person name="Sitrit Y."/>
            <person name="Stielow B."/>
            <person name="Szollosi G."/>
            <person name="Zifcakova L."/>
            <person name="Stursova M."/>
            <person name="Spatafora J.W."/>
            <person name="Tedersoo L."/>
            <person name="Vaario L.-M."/>
            <person name="Yamada A."/>
            <person name="Yan M."/>
            <person name="Wang P."/>
            <person name="Xu J."/>
            <person name="Bruns T."/>
            <person name="Baldrian P."/>
            <person name="Vilgalys R."/>
            <person name="Henrissat B."/>
            <person name="Grigoriev I.V."/>
            <person name="Hibbett D."/>
            <person name="Nagy L.G."/>
            <person name="Martin F.M."/>
        </authorList>
    </citation>
    <scope>NUCLEOTIDE SEQUENCE</scope>
    <source>
        <strain evidence="1">P2</strain>
    </source>
</reference>
<evidence type="ECO:0000313" key="2">
    <source>
        <dbReference type="Proteomes" id="UP000886501"/>
    </source>
</evidence>
<proteinExistence type="predicted"/>
<sequence length="351" mass="39553">MFVDTIVLNEDTEYRTRLMNTITEQTNSACDSIQTITPASSVVQVNRAISGVVQSRDVLSRLQYAETEPIVESVIEKLSGITNDLGNRVRPTFERVLIQNQEITSLKAETVQLKYKLQSVNSAKEQVEGYLAEALLTGEQLKENRDAAKLAALQRAQEVESLSREVARLIRQSFAKGNEIADLKEQCDERQAEIERLNELLKASKRVSNGKRRSDEMDDGACSPLSARDRSSPPLPPTKRTLASRIHDHTTHVKEPDIWKMSPTVILQPGQSSKSSKHNPFYNKSKEIRPTVINISSDPPRRKLFHSDWNLDHLKEERRKSESSLPFKINSKGKPLVPVALGSRQRMSSKS</sequence>
<keyword evidence="2" id="KW-1185">Reference proteome</keyword>
<name>A0ACB6ZH37_THEGA</name>
<accession>A0ACB6ZH37</accession>
<comment type="caution">
    <text evidence="1">The sequence shown here is derived from an EMBL/GenBank/DDBJ whole genome shotgun (WGS) entry which is preliminary data.</text>
</comment>
<gene>
    <name evidence="1" type="ORF">BDM02DRAFT_3186733</name>
</gene>
<evidence type="ECO:0000313" key="1">
    <source>
        <dbReference type="EMBL" id="KAF9648862.1"/>
    </source>
</evidence>